<dbReference type="EMBL" id="GEDG01035663">
    <property type="protein sequence ID" value="JAP09099.1"/>
    <property type="molecule type" value="Transcribed_RNA"/>
</dbReference>
<evidence type="ECO:0000256" key="1">
    <source>
        <dbReference type="SAM" id="Phobius"/>
    </source>
</evidence>
<keyword evidence="1" id="KW-0812">Transmembrane</keyword>
<proteinExistence type="predicted"/>
<reference evidence="2" key="1">
    <citation type="submission" date="2015-12" db="EMBL/GenBank/DDBJ databases">
        <title>Gene expression during late stages of embryo sac development: a critical building block for successful pollen-pistil interactions.</title>
        <authorList>
            <person name="Liu Y."/>
            <person name="Joly V."/>
            <person name="Sabar M."/>
            <person name="Matton D.P."/>
        </authorList>
    </citation>
    <scope>NUCLEOTIDE SEQUENCE</scope>
</reference>
<dbReference type="AlphaFoldDB" id="A0A0V0GP73"/>
<organism evidence="2">
    <name type="scientific">Solanum chacoense</name>
    <name type="common">Chaco potato</name>
    <dbReference type="NCBI Taxonomy" id="4108"/>
    <lineage>
        <taxon>Eukaryota</taxon>
        <taxon>Viridiplantae</taxon>
        <taxon>Streptophyta</taxon>
        <taxon>Embryophyta</taxon>
        <taxon>Tracheophyta</taxon>
        <taxon>Spermatophyta</taxon>
        <taxon>Magnoliopsida</taxon>
        <taxon>eudicotyledons</taxon>
        <taxon>Gunneridae</taxon>
        <taxon>Pentapetalae</taxon>
        <taxon>asterids</taxon>
        <taxon>lamiids</taxon>
        <taxon>Solanales</taxon>
        <taxon>Solanaceae</taxon>
        <taxon>Solanoideae</taxon>
        <taxon>Solaneae</taxon>
        <taxon>Solanum</taxon>
    </lineage>
</organism>
<accession>A0A0V0GP73</accession>
<protein>
    <submittedName>
        <fullName evidence="2">Putative ovule protein</fullName>
    </submittedName>
</protein>
<evidence type="ECO:0000313" key="2">
    <source>
        <dbReference type="EMBL" id="JAP09099.1"/>
    </source>
</evidence>
<sequence>MVEVVLLGFSSSMDDIRSCNILLGDKNDNVEVPGVGEIPLKLFLKDYLGFEYDFLGVVAVAHVAWAVLFSFVFAYGIKFLNFQRR</sequence>
<keyword evidence="1" id="KW-1133">Transmembrane helix</keyword>
<keyword evidence="1" id="KW-0472">Membrane</keyword>
<feature type="transmembrane region" description="Helical" evidence="1">
    <location>
        <begin position="54"/>
        <end position="77"/>
    </location>
</feature>
<name>A0A0V0GP73_SOLCH</name>